<dbReference type="EMBL" id="BLLF01000622">
    <property type="protein sequence ID" value="GFH13525.1"/>
    <property type="molecule type" value="Genomic_DNA"/>
</dbReference>
<sequence length="82" mass="8897">MPDNTGDCVECNIFEQGICLHEFQVFDTCFDEADAAGRDAKKECMAKAPAPRAQHPEISQASLMHAGQPNQAVPFCNSGQRA</sequence>
<gene>
    <name evidence="1" type="ORF">HaLaN_09425</name>
</gene>
<accession>A0A699YWE2</accession>
<reference evidence="1 2" key="1">
    <citation type="submission" date="2020-02" db="EMBL/GenBank/DDBJ databases">
        <title>Draft genome sequence of Haematococcus lacustris strain NIES-144.</title>
        <authorList>
            <person name="Morimoto D."/>
            <person name="Nakagawa S."/>
            <person name="Yoshida T."/>
            <person name="Sawayama S."/>
        </authorList>
    </citation>
    <scope>NUCLEOTIDE SEQUENCE [LARGE SCALE GENOMIC DNA]</scope>
    <source>
        <strain evidence="1 2">NIES-144</strain>
    </source>
</reference>
<evidence type="ECO:0000313" key="2">
    <source>
        <dbReference type="Proteomes" id="UP000485058"/>
    </source>
</evidence>
<evidence type="ECO:0000313" key="1">
    <source>
        <dbReference type="EMBL" id="GFH13525.1"/>
    </source>
</evidence>
<dbReference type="AlphaFoldDB" id="A0A699YWE2"/>
<dbReference type="Proteomes" id="UP000485058">
    <property type="component" value="Unassembled WGS sequence"/>
</dbReference>
<protein>
    <submittedName>
        <fullName evidence="1">Uncharacterized protein</fullName>
    </submittedName>
</protein>
<organism evidence="1 2">
    <name type="scientific">Haematococcus lacustris</name>
    <name type="common">Green alga</name>
    <name type="synonym">Haematococcus pluvialis</name>
    <dbReference type="NCBI Taxonomy" id="44745"/>
    <lineage>
        <taxon>Eukaryota</taxon>
        <taxon>Viridiplantae</taxon>
        <taxon>Chlorophyta</taxon>
        <taxon>core chlorophytes</taxon>
        <taxon>Chlorophyceae</taxon>
        <taxon>CS clade</taxon>
        <taxon>Chlamydomonadales</taxon>
        <taxon>Haematococcaceae</taxon>
        <taxon>Haematococcus</taxon>
    </lineage>
</organism>
<comment type="caution">
    <text evidence="1">The sequence shown here is derived from an EMBL/GenBank/DDBJ whole genome shotgun (WGS) entry which is preliminary data.</text>
</comment>
<keyword evidence="2" id="KW-1185">Reference proteome</keyword>
<name>A0A699YWE2_HAELA</name>
<proteinExistence type="predicted"/>